<evidence type="ECO:0000256" key="18">
    <source>
        <dbReference type="ARBA" id="ARBA00023276"/>
    </source>
</evidence>
<evidence type="ECO:0000256" key="4">
    <source>
        <dbReference type="ARBA" id="ARBA00022494"/>
    </source>
</evidence>
<accession>A0A9D4UXE8</accession>
<proteinExistence type="inferred from homology"/>
<feature type="binding site" evidence="19">
    <location>
        <position position="99"/>
    </location>
    <ligand>
        <name>chlorophyll a</name>
        <dbReference type="ChEBI" id="CHEBI:58416"/>
        <label>1</label>
    </ligand>
</feature>
<name>A0A9D4UXE8_ADICA</name>
<feature type="binding site" description="axial binding residue" evidence="19">
    <location>
        <position position="162"/>
    </location>
    <ligand>
        <name>chlorophyll b</name>
        <dbReference type="ChEBI" id="CHEBI:61721"/>
        <label>1</label>
    </ligand>
    <ligandPart>
        <name>Mg</name>
        <dbReference type="ChEBI" id="CHEBI:25107"/>
    </ligandPart>
</feature>
<dbReference type="GO" id="GO:0009523">
    <property type="term" value="C:photosystem II"/>
    <property type="evidence" value="ECO:0007669"/>
    <property type="project" value="UniProtKB-KW"/>
</dbReference>
<evidence type="ECO:0000256" key="13">
    <source>
        <dbReference type="ARBA" id="ARBA00022946"/>
    </source>
</evidence>
<dbReference type="Proteomes" id="UP000886520">
    <property type="component" value="Chromosome 9"/>
</dbReference>
<keyword evidence="4 19" id="KW-0148">Chlorophyll</keyword>
<reference evidence="22" key="1">
    <citation type="submission" date="2021-01" db="EMBL/GenBank/DDBJ databases">
        <title>Adiantum capillus-veneris genome.</title>
        <authorList>
            <person name="Fang Y."/>
            <person name="Liao Q."/>
        </authorList>
    </citation>
    <scope>NUCLEOTIDE SEQUENCE</scope>
    <source>
        <strain evidence="22">H3</strain>
        <tissue evidence="22">Leaf</tissue>
    </source>
</reference>
<keyword evidence="8 20" id="KW-0934">Plastid</keyword>
<feature type="binding site" description="axial binding residue" evidence="19">
    <location>
        <position position="55"/>
    </location>
    <ligand>
        <name>chlorophyll b</name>
        <dbReference type="ChEBI" id="CHEBI:61721"/>
        <label>1</label>
    </ligand>
    <ligandPart>
        <name>Mg</name>
        <dbReference type="ChEBI" id="CHEBI:25107"/>
    </ligandPart>
</feature>
<dbReference type="GO" id="GO:0009765">
    <property type="term" value="P:photosynthesis, light harvesting"/>
    <property type="evidence" value="ECO:0007669"/>
    <property type="project" value="InterPro"/>
</dbReference>
<dbReference type="OrthoDB" id="423598at2759"/>
<evidence type="ECO:0000256" key="14">
    <source>
        <dbReference type="ARBA" id="ARBA00022989"/>
    </source>
</evidence>
<feature type="binding site" description="axial binding residue" evidence="19">
    <location>
        <position position="101"/>
    </location>
    <ligand>
        <name>chlorophyll b</name>
        <dbReference type="ChEBI" id="CHEBI:61721"/>
        <label>1</label>
    </ligand>
    <ligandPart>
        <name>Mg</name>
        <dbReference type="ChEBI" id="CHEBI:25107"/>
    </ligandPart>
</feature>
<feature type="binding site" evidence="19">
    <location>
        <position position="210"/>
    </location>
    <ligand>
        <name>chlorophyll a</name>
        <dbReference type="ChEBI" id="CHEBI:58416"/>
        <label>1</label>
    </ligand>
</feature>
<dbReference type="AlphaFoldDB" id="A0A9D4UXE8"/>
<dbReference type="GO" id="GO:0016168">
    <property type="term" value="F:chlorophyll binding"/>
    <property type="evidence" value="ECO:0007669"/>
    <property type="project" value="UniProtKB-KW"/>
</dbReference>
<evidence type="ECO:0000256" key="17">
    <source>
        <dbReference type="ARBA" id="ARBA00023136"/>
    </source>
</evidence>
<dbReference type="InterPro" id="IPR001344">
    <property type="entry name" value="Chloro_AB-bd_pln"/>
</dbReference>
<comment type="function">
    <text evidence="1 20">The light-harvesting complex (LHC) functions as a light receptor, it captures and delivers excitation energy to photosystems with which it is closely associated.</text>
</comment>
<evidence type="ECO:0000256" key="5">
    <source>
        <dbReference type="ARBA" id="ARBA00022528"/>
    </source>
</evidence>
<keyword evidence="18 20" id="KW-0604">Photosystem II</keyword>
<comment type="subunit">
    <text evidence="3">The LHC complex consists of chlorophyll a-b binding proteins.</text>
</comment>
<keyword evidence="14" id="KW-1133">Transmembrane helix</keyword>
<keyword evidence="7" id="KW-0597">Phosphoprotein</keyword>
<keyword evidence="17" id="KW-0472">Membrane</keyword>
<keyword evidence="23" id="KW-1185">Reference proteome</keyword>
<keyword evidence="5 20" id="KW-0150">Chloroplast</keyword>
<evidence type="ECO:0000256" key="9">
    <source>
        <dbReference type="ARBA" id="ARBA00022692"/>
    </source>
</evidence>
<evidence type="ECO:0000256" key="21">
    <source>
        <dbReference type="SAM" id="MobiDB-lite"/>
    </source>
</evidence>
<evidence type="ECO:0000256" key="8">
    <source>
        <dbReference type="ARBA" id="ARBA00022640"/>
    </source>
</evidence>
<comment type="subcellular location">
    <subcellularLocation>
        <location evidence="2">Plastid</location>
        <location evidence="2">Chloroplast thylakoid membrane</location>
        <topology evidence="2">Multi-pass membrane protein</topology>
    </subcellularLocation>
</comment>
<dbReference type="GO" id="GO:0046872">
    <property type="term" value="F:metal ion binding"/>
    <property type="evidence" value="ECO:0007669"/>
    <property type="project" value="UniProtKB-KW"/>
</dbReference>
<feature type="binding site" description="axial binding residue" evidence="19">
    <location>
        <position position="170"/>
    </location>
    <ligand>
        <name>chlorophyll b</name>
        <dbReference type="ChEBI" id="CHEBI:61721"/>
        <label>1</label>
    </ligand>
    <ligandPart>
        <name>Mg</name>
        <dbReference type="ChEBI" id="CHEBI:25107"/>
    </ligandPart>
</feature>
<feature type="binding site" description="axial binding residue" evidence="19">
    <location>
        <position position="179"/>
    </location>
    <ligand>
        <name>chlorophyll b</name>
        <dbReference type="ChEBI" id="CHEBI:61721"/>
        <label>1</label>
    </ligand>
    <ligandPart>
        <name>Mg</name>
        <dbReference type="ChEBI" id="CHEBI:25107"/>
    </ligandPart>
</feature>
<keyword evidence="9" id="KW-0812">Transmembrane</keyword>
<evidence type="ECO:0000256" key="12">
    <source>
        <dbReference type="ARBA" id="ARBA00022842"/>
    </source>
</evidence>
<dbReference type="GO" id="GO:0009535">
    <property type="term" value="C:chloroplast thylakoid membrane"/>
    <property type="evidence" value="ECO:0007669"/>
    <property type="project" value="UniProtKB-SubCell"/>
</dbReference>
<feature type="compositionally biased region" description="Low complexity" evidence="21">
    <location>
        <begin position="277"/>
        <end position="287"/>
    </location>
</feature>
<dbReference type="SUPFAM" id="SSF103511">
    <property type="entry name" value="Chlorophyll a-b binding protein"/>
    <property type="match status" value="1"/>
</dbReference>
<evidence type="ECO:0000313" key="22">
    <source>
        <dbReference type="EMBL" id="KAI5075793.1"/>
    </source>
</evidence>
<dbReference type="InterPro" id="IPR022796">
    <property type="entry name" value="Chloroa_b-bind"/>
</dbReference>
<organism evidence="22 23">
    <name type="scientific">Adiantum capillus-veneris</name>
    <name type="common">Maidenhair fern</name>
    <dbReference type="NCBI Taxonomy" id="13818"/>
    <lineage>
        <taxon>Eukaryota</taxon>
        <taxon>Viridiplantae</taxon>
        <taxon>Streptophyta</taxon>
        <taxon>Embryophyta</taxon>
        <taxon>Tracheophyta</taxon>
        <taxon>Polypodiopsida</taxon>
        <taxon>Polypodiidae</taxon>
        <taxon>Polypodiales</taxon>
        <taxon>Pteridineae</taxon>
        <taxon>Pteridaceae</taxon>
        <taxon>Vittarioideae</taxon>
        <taxon>Adiantum</taxon>
    </lineage>
</organism>
<dbReference type="GO" id="GO:0009522">
    <property type="term" value="C:photosystem I"/>
    <property type="evidence" value="ECO:0007669"/>
    <property type="project" value="UniProtKB-KW"/>
</dbReference>
<dbReference type="PANTHER" id="PTHR21649">
    <property type="entry name" value="CHLOROPHYLL A/B BINDING PROTEIN"/>
    <property type="match status" value="1"/>
</dbReference>
<dbReference type="Gene3D" id="1.10.3460.10">
    <property type="entry name" value="Chlorophyll a/b binding protein domain"/>
    <property type="match status" value="1"/>
</dbReference>
<keyword evidence="12" id="KW-0460">Magnesium</keyword>
<feature type="binding site" evidence="19">
    <location>
        <position position="150"/>
    </location>
    <ligand>
        <name>chlorophyll a</name>
        <dbReference type="ChEBI" id="CHEBI:58416"/>
        <label>3</label>
    </ligand>
</feature>
<gene>
    <name evidence="22" type="ORF">GOP47_0009869</name>
</gene>
<keyword evidence="16 20" id="KW-0793">Thylakoid</keyword>
<evidence type="ECO:0000256" key="11">
    <source>
        <dbReference type="ARBA" id="ARBA00022836"/>
    </source>
</evidence>
<evidence type="ECO:0000256" key="3">
    <source>
        <dbReference type="ARBA" id="ARBA00011769"/>
    </source>
</evidence>
<comment type="caution">
    <text evidence="22">The sequence shown here is derived from an EMBL/GenBank/DDBJ whole genome shotgun (WGS) entry which is preliminary data.</text>
</comment>
<keyword evidence="10" id="KW-0479">Metal-binding</keyword>
<evidence type="ECO:0000256" key="20">
    <source>
        <dbReference type="RuleBase" id="RU363080"/>
    </source>
</evidence>
<keyword evidence="6 20" id="KW-0602">Photosynthesis</keyword>
<dbReference type="EMBL" id="JABFUD020000009">
    <property type="protein sequence ID" value="KAI5075793.1"/>
    <property type="molecule type" value="Genomic_DNA"/>
</dbReference>
<keyword evidence="13" id="KW-0809">Transit peptide</keyword>
<evidence type="ECO:0000256" key="6">
    <source>
        <dbReference type="ARBA" id="ARBA00022531"/>
    </source>
</evidence>
<evidence type="ECO:0000256" key="19">
    <source>
        <dbReference type="PIRSR" id="PIRSR601344-1"/>
    </source>
</evidence>
<evidence type="ECO:0000256" key="15">
    <source>
        <dbReference type="ARBA" id="ARBA00022991"/>
    </source>
</evidence>
<evidence type="ECO:0000256" key="10">
    <source>
        <dbReference type="ARBA" id="ARBA00022723"/>
    </source>
</evidence>
<feature type="region of interest" description="Disordered" evidence="21">
    <location>
        <begin position="274"/>
        <end position="296"/>
    </location>
</feature>
<keyword evidence="11 20" id="KW-0603">Photosystem I</keyword>
<sequence length="296" mass="31664">MASTTLSSSFCGQAVLKQQGSELSRKVGASEARVQMKTSKGSSSSIWYGPDRPLYLGPLSGSPPSYLTGEFPGDYGWDTAGLSADPETFAKNRELEVIHARWAMLGALGCVTPELLSKNGVPFGEAVWFKAGSQIFSDGGLDYLGNPGLVHAQSILAIWAFQVILMGAVEGYRVAGGPLGDVSDPIYPGGQFDPLGLADDPEAFAELKVKELKNGRLAMFSMFGFFAGWTTWATPAWCTRRASSPSGPSRSSSWAPWRATEWPAALWVTCRTPSTLAASSTPWAWPTTPRPSPSSR</sequence>
<feature type="binding site" evidence="19">
    <location>
        <position position="211"/>
    </location>
    <ligand>
        <name>chlorophyll a</name>
        <dbReference type="ChEBI" id="CHEBI:58416"/>
        <label>1</label>
    </ligand>
</feature>
<comment type="similarity">
    <text evidence="20">Belongs to the light-harvesting chlorophyll a/b-binding (LHC) protein family.</text>
</comment>
<evidence type="ECO:0000313" key="23">
    <source>
        <dbReference type="Proteomes" id="UP000886520"/>
    </source>
</evidence>
<dbReference type="FunFam" id="1.10.3460.10:FF:000021">
    <property type="entry name" value="Chlorophyll a-b binding protein, chloroplastic"/>
    <property type="match status" value="1"/>
</dbReference>
<feature type="binding site" description="axial binding residue" evidence="19">
    <location>
        <position position="154"/>
    </location>
    <ligand>
        <name>chlorophyll b</name>
        <dbReference type="ChEBI" id="CHEBI:61721"/>
        <label>1</label>
    </ligand>
    <ligandPart>
        <name>Mg</name>
        <dbReference type="ChEBI" id="CHEBI:25107"/>
    </ligandPart>
</feature>
<feature type="binding site" evidence="19">
    <location>
        <position position="214"/>
    </location>
    <ligand>
        <name>chlorophyll a</name>
        <dbReference type="ChEBI" id="CHEBI:58416"/>
        <label>1</label>
    </ligand>
</feature>
<keyword evidence="15 20" id="KW-0157">Chromophore</keyword>
<feature type="binding site" evidence="19">
    <location>
        <position position="96"/>
    </location>
    <ligand>
        <name>chlorophyll a</name>
        <dbReference type="ChEBI" id="CHEBI:58416"/>
        <label>1</label>
    </ligand>
</feature>
<feature type="binding site" evidence="19">
    <location>
        <position position="216"/>
    </location>
    <ligand>
        <name>chlorophyll a</name>
        <dbReference type="ChEBI" id="CHEBI:58416"/>
        <label>5</label>
    </ligand>
</feature>
<feature type="binding site" evidence="19">
    <location>
        <position position="134"/>
    </location>
    <ligand>
        <name>chlorophyll a</name>
        <dbReference type="ChEBI" id="CHEBI:58416"/>
        <label>1</label>
    </ligand>
</feature>
<feature type="binding site" evidence="19">
    <location>
        <position position="83"/>
    </location>
    <ligand>
        <name>chlorophyll a</name>
        <dbReference type="ChEBI" id="CHEBI:58416"/>
        <label>1</label>
    </ligand>
</feature>
<evidence type="ECO:0000256" key="2">
    <source>
        <dbReference type="ARBA" id="ARBA00004454"/>
    </source>
</evidence>
<evidence type="ECO:0000256" key="1">
    <source>
        <dbReference type="ARBA" id="ARBA00003803"/>
    </source>
</evidence>
<dbReference type="Pfam" id="PF00504">
    <property type="entry name" value="Chloroa_b-bind"/>
    <property type="match status" value="1"/>
</dbReference>
<feature type="binding site" evidence="19">
    <location>
        <position position="144"/>
    </location>
    <ligand>
        <name>chlorophyll a</name>
        <dbReference type="ChEBI" id="CHEBI:58416"/>
        <label>1</label>
    </ligand>
</feature>
<evidence type="ECO:0000256" key="16">
    <source>
        <dbReference type="ARBA" id="ARBA00023078"/>
    </source>
</evidence>
<protein>
    <recommendedName>
        <fullName evidence="20">Chlorophyll a-b binding protein, chloroplastic</fullName>
    </recommendedName>
</protein>
<evidence type="ECO:0000256" key="7">
    <source>
        <dbReference type="ARBA" id="ARBA00022553"/>
    </source>
</evidence>
<feature type="binding site" evidence="19">
    <location>
        <position position="77"/>
    </location>
    <ligand>
        <name>chlorophyll a</name>
        <dbReference type="ChEBI" id="CHEBI:58416"/>
        <label>1</label>
    </ligand>
</feature>